<evidence type="ECO:0000313" key="2">
    <source>
        <dbReference type="EMBL" id="HHQ80194.1"/>
    </source>
</evidence>
<sequence>MSGGLEGGRHRATRGISGIVAMVFMSLILLFFFTGVYYVTGVYSRVQQAQHARMLEVSRVSELVSSVRGEWWYNASTNLLVVSLSNYYSEAVSIPGLVVIMPDGSFFKVALNATLSPGESRGFSFILTGQPATVVAGVVSGERLSAKVSLPQRAVEFVAPPFPPGAIHYWERAELSSIYPSPTLTWLGDAEVQREAERIGMPSTIIVERGSLESGGAGDLAFLDGSAVSIRSADESAIHRVNSTLIVFDGFETNPLVDGRLVGVSGSWSWTAGIVRETSTASAPPSDEHIAYINIQAYNVTSLPQELYVVTLLMPENNRDYHGAVFMTGPSNSEPFVELTINPRSDTVSIRSFDGDDWHRLCSSGGYNFRTNVWYAVMARFSRTSQAHSNFSILAMDEQGGPLLSCSATADLGPAYIGLANYLYARTRFDTIYVSNATDPRYVYMLNSPQEYDVVIETESATFTGYYDSSIEGHKVPLFPNPQRLELVLENASLRVYSGNALVAEYTGTVKGGDYYYLSVGGALLVVEGTLDTSGLRHASEVIATLSVASNRTSTLISVYLYDWTLDSYSLIAQGTGSILANVSLADWTLDEAFSPNGTFRIKVEALDGAPFAIASDALNLMVRGFAAAVTTVLLVGYEQSIDVYEIRPTGSIPSLTYLYTVTTMPPVTLGVDADFTYSSGYLYVAHGGSGIYRTPISPTPSWERVNTECKGSAGRMLILENVDYAGSPALLFAQGRSYCVVDGASGTTIVRGSLPTGLGVENPYNNYLASARSGSTVYVSGINTTNSAPILLEYSADTNTWRAFGQLSVTKVVGMAYSPDVLWIAAENGPLYGINAATGDLMAYSITMPFSPLGPGDRMEYISSIQSILFVRGDDTSEVWIVRAVS</sequence>
<organism evidence="2">
    <name type="scientific">Fervidicoccus fontis</name>
    <dbReference type="NCBI Taxonomy" id="683846"/>
    <lineage>
        <taxon>Archaea</taxon>
        <taxon>Thermoproteota</taxon>
        <taxon>Thermoprotei</taxon>
        <taxon>Fervidicoccales</taxon>
        <taxon>Fervidicoccaceae</taxon>
        <taxon>Fervidicoccus</taxon>
    </lineage>
</organism>
<proteinExistence type="predicted"/>
<keyword evidence="1" id="KW-0472">Membrane</keyword>
<dbReference type="SUPFAM" id="SSF50998">
    <property type="entry name" value="Quinoprotein alcohol dehydrogenase-like"/>
    <property type="match status" value="1"/>
</dbReference>
<gene>
    <name evidence="2" type="ORF">ENM78_01840</name>
</gene>
<dbReference type="InterPro" id="IPR011047">
    <property type="entry name" value="Quinoprotein_ADH-like_sf"/>
</dbReference>
<name>A0A7J3ZJL5_9CREN</name>
<reference evidence="2" key="1">
    <citation type="journal article" date="2020" name="mSystems">
        <title>Genome- and Community-Level Interaction Insights into Carbon Utilization and Element Cycling Functions of Hydrothermarchaeota in Hydrothermal Sediment.</title>
        <authorList>
            <person name="Zhou Z."/>
            <person name="Liu Y."/>
            <person name="Xu W."/>
            <person name="Pan J."/>
            <person name="Luo Z.H."/>
            <person name="Li M."/>
        </authorList>
    </citation>
    <scope>NUCLEOTIDE SEQUENCE [LARGE SCALE GENOMIC DNA]</scope>
    <source>
        <strain evidence="2">SpSt-1116</strain>
    </source>
</reference>
<keyword evidence="1" id="KW-0812">Transmembrane</keyword>
<evidence type="ECO:0000256" key="1">
    <source>
        <dbReference type="SAM" id="Phobius"/>
    </source>
</evidence>
<protein>
    <submittedName>
        <fullName evidence="2">Uncharacterized protein</fullName>
    </submittedName>
</protein>
<dbReference type="EMBL" id="DRZC01000026">
    <property type="protein sequence ID" value="HHQ80194.1"/>
    <property type="molecule type" value="Genomic_DNA"/>
</dbReference>
<feature type="transmembrane region" description="Helical" evidence="1">
    <location>
        <begin position="19"/>
        <end position="39"/>
    </location>
</feature>
<comment type="caution">
    <text evidence="2">The sequence shown here is derived from an EMBL/GenBank/DDBJ whole genome shotgun (WGS) entry which is preliminary data.</text>
</comment>
<dbReference type="AlphaFoldDB" id="A0A7J3ZJL5"/>
<accession>A0A7J3ZJL5</accession>
<keyword evidence="1" id="KW-1133">Transmembrane helix</keyword>